<evidence type="ECO:0000256" key="6">
    <source>
        <dbReference type="RuleBase" id="RU364082"/>
    </source>
</evidence>
<dbReference type="Gene3D" id="3.40.50.720">
    <property type="entry name" value="NAD(P)-binding Rossmann-like Domain"/>
    <property type="match status" value="1"/>
</dbReference>
<evidence type="ECO:0000313" key="9">
    <source>
        <dbReference type="Proteomes" id="UP000565205"/>
    </source>
</evidence>
<dbReference type="InterPro" id="IPR036291">
    <property type="entry name" value="NAD(P)-bd_dom_sf"/>
</dbReference>
<dbReference type="AlphaFoldDB" id="A0A850NKD1"/>
<evidence type="ECO:0000256" key="2">
    <source>
        <dbReference type="ARBA" id="ARBA00010944"/>
    </source>
</evidence>
<dbReference type="GO" id="GO:0008831">
    <property type="term" value="F:dTDP-4-dehydrorhamnose reductase activity"/>
    <property type="evidence" value="ECO:0007669"/>
    <property type="project" value="UniProtKB-EC"/>
</dbReference>
<dbReference type="InterPro" id="IPR005913">
    <property type="entry name" value="dTDP_dehydrorham_reduct"/>
</dbReference>
<comment type="similarity">
    <text evidence="2 6">Belongs to the dTDP-4-dehydrorhamnose reductase family.</text>
</comment>
<evidence type="ECO:0000256" key="3">
    <source>
        <dbReference type="ARBA" id="ARBA00012929"/>
    </source>
</evidence>
<evidence type="ECO:0000256" key="4">
    <source>
        <dbReference type="ARBA" id="ARBA00017099"/>
    </source>
</evidence>
<keyword evidence="6 8" id="KW-0560">Oxidoreductase</keyword>
<evidence type="ECO:0000259" key="7">
    <source>
        <dbReference type="Pfam" id="PF04321"/>
    </source>
</evidence>
<dbReference type="PANTHER" id="PTHR10491">
    <property type="entry name" value="DTDP-4-DEHYDRORHAMNOSE REDUCTASE"/>
    <property type="match status" value="1"/>
</dbReference>
<dbReference type="Pfam" id="PF04321">
    <property type="entry name" value="RmlD_sub_bind"/>
    <property type="match status" value="1"/>
</dbReference>
<comment type="caution">
    <text evidence="8">The sequence shown here is derived from an EMBL/GenBank/DDBJ whole genome shotgun (WGS) entry which is preliminary data.</text>
</comment>
<proteinExistence type="inferred from homology"/>
<dbReference type="PANTHER" id="PTHR10491:SF4">
    <property type="entry name" value="METHIONINE ADENOSYLTRANSFERASE 2 SUBUNIT BETA"/>
    <property type="match status" value="1"/>
</dbReference>
<dbReference type="Gene3D" id="3.90.25.10">
    <property type="entry name" value="UDP-galactose 4-epimerase, domain 1"/>
    <property type="match status" value="1"/>
</dbReference>
<dbReference type="EMBL" id="JABXXQ010000102">
    <property type="protein sequence ID" value="NVN30083.1"/>
    <property type="molecule type" value="Genomic_DNA"/>
</dbReference>
<reference evidence="8 9" key="1">
    <citation type="submission" date="2020-06" db="EMBL/GenBank/DDBJ databases">
        <title>Description of novel acetic acid bacteria.</title>
        <authorList>
            <person name="Sombolestani A."/>
        </authorList>
    </citation>
    <scope>NUCLEOTIDE SEQUENCE [LARGE SCALE GENOMIC DNA]</scope>
    <source>
        <strain evidence="8 9">LMG 26838</strain>
    </source>
</reference>
<gene>
    <name evidence="8" type="primary">rfbD</name>
    <name evidence="8" type="ORF">HUK83_07010</name>
</gene>
<dbReference type="UniPathway" id="UPA00124"/>
<dbReference type="CDD" id="cd05254">
    <property type="entry name" value="dTDP_HR_like_SDR_e"/>
    <property type="match status" value="1"/>
</dbReference>
<dbReference type="GO" id="GO:0019305">
    <property type="term" value="P:dTDP-rhamnose biosynthetic process"/>
    <property type="evidence" value="ECO:0007669"/>
    <property type="project" value="UniProtKB-UniPathway"/>
</dbReference>
<sequence>MAARRYRGSAVGQGPGRTAVFGRAWLVLAVSAPVSPLGEGGPILVIGVNGQLAQSLAARGGPRIVTIGRPEADLDRPEGLAAVFDKVRPVAVVNAAAWTAVDLAETETEGAARANHHGPAELARLCARDGIPFIHVSTDYVFDGDKGEPYLESDPTCPTGVYGRTKAEGEQAVLAAHPDSIILRTAWVYSASGKNFVRTMLNAGAKNPTLRVVGDQRGNPTSSDDLADAIAAIIALIERDGLRPHYGGIYHAVGTGETTWHGLAVAALEQAATHGRPMPEVIAIRTEDWPTPAKRPADSRLDTTKLATVFGVRLPPWRDSLRHTVDRLLTETAGS</sequence>
<comment type="pathway">
    <text evidence="1 6">Carbohydrate biosynthesis; dTDP-L-rhamnose biosynthesis.</text>
</comment>
<dbReference type="Proteomes" id="UP000565205">
    <property type="component" value="Unassembled WGS sequence"/>
</dbReference>
<feature type="domain" description="RmlD-like substrate binding" evidence="7">
    <location>
        <begin position="43"/>
        <end position="328"/>
    </location>
</feature>
<evidence type="ECO:0000256" key="1">
    <source>
        <dbReference type="ARBA" id="ARBA00004781"/>
    </source>
</evidence>
<name>A0A850NKD1_9PROT</name>
<dbReference type="NCBIfam" id="TIGR01214">
    <property type="entry name" value="rmlD"/>
    <property type="match status" value="1"/>
</dbReference>
<dbReference type="SUPFAM" id="SSF51735">
    <property type="entry name" value="NAD(P)-binding Rossmann-fold domains"/>
    <property type="match status" value="1"/>
</dbReference>
<evidence type="ECO:0000313" key="8">
    <source>
        <dbReference type="EMBL" id="NVN30083.1"/>
    </source>
</evidence>
<comment type="catalytic activity">
    <reaction evidence="5 6">
        <text>dTDP-beta-L-rhamnose + NADP(+) = dTDP-4-dehydro-beta-L-rhamnose + NADPH + H(+)</text>
        <dbReference type="Rhea" id="RHEA:21796"/>
        <dbReference type="ChEBI" id="CHEBI:15378"/>
        <dbReference type="ChEBI" id="CHEBI:57510"/>
        <dbReference type="ChEBI" id="CHEBI:57783"/>
        <dbReference type="ChEBI" id="CHEBI:58349"/>
        <dbReference type="ChEBI" id="CHEBI:62830"/>
        <dbReference type="EC" id="1.1.1.133"/>
    </reaction>
</comment>
<accession>A0A850NKD1</accession>
<dbReference type="EC" id="1.1.1.133" evidence="3 6"/>
<evidence type="ECO:0000256" key="5">
    <source>
        <dbReference type="ARBA" id="ARBA00048200"/>
    </source>
</evidence>
<keyword evidence="6" id="KW-0521">NADP</keyword>
<comment type="function">
    <text evidence="6">Catalyzes the reduction of dTDP-6-deoxy-L-lyxo-4-hexulose to yield dTDP-L-rhamnose.</text>
</comment>
<comment type="cofactor">
    <cofactor evidence="6">
        <name>Mg(2+)</name>
        <dbReference type="ChEBI" id="CHEBI:18420"/>
    </cofactor>
    <text evidence="6">Binds 1 Mg(2+) ion per monomer.</text>
</comment>
<organism evidence="8 9">
    <name type="scientific">Endobacter medicaginis</name>
    <dbReference type="NCBI Taxonomy" id="1181271"/>
    <lineage>
        <taxon>Bacteria</taxon>
        <taxon>Pseudomonadati</taxon>
        <taxon>Pseudomonadota</taxon>
        <taxon>Alphaproteobacteria</taxon>
        <taxon>Acetobacterales</taxon>
        <taxon>Acetobacteraceae</taxon>
        <taxon>Endobacter</taxon>
    </lineage>
</organism>
<protein>
    <recommendedName>
        <fullName evidence="4 6">dTDP-4-dehydrorhamnose reductase</fullName>
        <ecNumber evidence="3 6">1.1.1.133</ecNumber>
    </recommendedName>
</protein>
<dbReference type="InterPro" id="IPR029903">
    <property type="entry name" value="RmlD-like-bd"/>
</dbReference>